<dbReference type="PRINTS" id="PR00598">
    <property type="entry name" value="HTHMARR"/>
</dbReference>
<dbReference type="PANTHER" id="PTHR33164:SF105">
    <property type="entry name" value="TRANSCRIPTIONAL REPRESSOR PROTEIN-RELATED"/>
    <property type="match status" value="1"/>
</dbReference>
<dbReference type="EMBL" id="BLXX01000005">
    <property type="protein sequence ID" value="GFO59755.1"/>
    <property type="molecule type" value="Genomic_DNA"/>
</dbReference>
<dbReference type="Gene3D" id="1.10.10.10">
    <property type="entry name" value="Winged helix-like DNA-binding domain superfamily/Winged helix DNA-binding domain"/>
    <property type="match status" value="1"/>
</dbReference>
<dbReference type="GO" id="GO:0006950">
    <property type="term" value="P:response to stress"/>
    <property type="evidence" value="ECO:0007669"/>
    <property type="project" value="TreeGrafter"/>
</dbReference>
<protein>
    <submittedName>
        <fullName evidence="2">MarR family transcriptional regulator</fullName>
    </submittedName>
</protein>
<sequence>MKIPNQNPSICSCVNLRRASRAITRIYDKALEPVDLKITQYSVLANVARSGPLSSSNLARILRLDRTTLVRNLKSLEAAGFIEEHPEVTDPRERAIRITEAGRQMVEKARPLWVQAQQQVEDHLGSAALQQLTTLVTSLETLSDHIA</sequence>
<dbReference type="SUPFAM" id="SSF46785">
    <property type="entry name" value="Winged helix' DNA-binding domain"/>
    <property type="match status" value="1"/>
</dbReference>
<evidence type="ECO:0000313" key="2">
    <source>
        <dbReference type="EMBL" id="GFO59755.1"/>
    </source>
</evidence>
<dbReference type="InterPro" id="IPR000835">
    <property type="entry name" value="HTH_MarR-typ"/>
</dbReference>
<dbReference type="GO" id="GO:0003700">
    <property type="term" value="F:DNA-binding transcription factor activity"/>
    <property type="evidence" value="ECO:0007669"/>
    <property type="project" value="InterPro"/>
</dbReference>
<dbReference type="Proteomes" id="UP000556026">
    <property type="component" value="Unassembled WGS sequence"/>
</dbReference>
<dbReference type="Pfam" id="PF12802">
    <property type="entry name" value="MarR_2"/>
    <property type="match status" value="1"/>
</dbReference>
<dbReference type="PANTHER" id="PTHR33164">
    <property type="entry name" value="TRANSCRIPTIONAL REGULATOR, MARR FAMILY"/>
    <property type="match status" value="1"/>
</dbReference>
<dbReference type="InterPro" id="IPR036388">
    <property type="entry name" value="WH-like_DNA-bd_sf"/>
</dbReference>
<evidence type="ECO:0000313" key="3">
    <source>
        <dbReference type="Proteomes" id="UP000556026"/>
    </source>
</evidence>
<accession>A0A6V8MIB7</accession>
<dbReference type="RefSeq" id="WP_183354578.1">
    <property type="nucleotide sequence ID" value="NZ_BLXX01000005.1"/>
</dbReference>
<reference evidence="3" key="1">
    <citation type="submission" date="2020-06" db="EMBL/GenBank/DDBJ databases">
        <title>Draft genomic sequence of Geomonas sp. Red330.</title>
        <authorList>
            <person name="Itoh H."/>
            <person name="Zhenxing X."/>
            <person name="Ushijima N."/>
            <person name="Masuda Y."/>
            <person name="Shiratori Y."/>
            <person name="Senoo K."/>
        </authorList>
    </citation>
    <scope>NUCLEOTIDE SEQUENCE [LARGE SCALE GENOMIC DNA]</scope>
    <source>
        <strain evidence="3">Red330</strain>
    </source>
</reference>
<dbReference type="PROSITE" id="PS50995">
    <property type="entry name" value="HTH_MARR_2"/>
    <property type="match status" value="1"/>
</dbReference>
<dbReference type="InterPro" id="IPR036390">
    <property type="entry name" value="WH_DNA-bd_sf"/>
</dbReference>
<proteinExistence type="predicted"/>
<evidence type="ECO:0000259" key="1">
    <source>
        <dbReference type="PROSITE" id="PS50995"/>
    </source>
</evidence>
<feature type="domain" description="HTH marR-type" evidence="1">
    <location>
        <begin position="9"/>
        <end position="141"/>
    </location>
</feature>
<name>A0A6V8MIB7_9BACT</name>
<organism evidence="2 3">
    <name type="scientific">Geomonas silvestris</name>
    <dbReference type="NCBI Taxonomy" id="2740184"/>
    <lineage>
        <taxon>Bacteria</taxon>
        <taxon>Pseudomonadati</taxon>
        <taxon>Thermodesulfobacteriota</taxon>
        <taxon>Desulfuromonadia</taxon>
        <taxon>Geobacterales</taxon>
        <taxon>Geobacteraceae</taxon>
        <taxon>Geomonas</taxon>
    </lineage>
</organism>
<keyword evidence="3" id="KW-1185">Reference proteome</keyword>
<dbReference type="SMART" id="SM00347">
    <property type="entry name" value="HTH_MARR"/>
    <property type="match status" value="1"/>
</dbReference>
<dbReference type="AlphaFoldDB" id="A0A6V8MIB7"/>
<dbReference type="InterPro" id="IPR039422">
    <property type="entry name" value="MarR/SlyA-like"/>
</dbReference>
<comment type="caution">
    <text evidence="2">The sequence shown here is derived from an EMBL/GenBank/DDBJ whole genome shotgun (WGS) entry which is preliminary data.</text>
</comment>
<gene>
    <name evidence="2" type="ORF">GMST_20800</name>
</gene>